<comment type="cofactor">
    <cofactor evidence="1">
        <name>Zn(2+)</name>
        <dbReference type="ChEBI" id="CHEBI:29105"/>
    </cofactor>
</comment>
<feature type="domain" description="Alanyl-transfer RNA synthetases family profile" evidence="5">
    <location>
        <begin position="1"/>
        <end position="238"/>
    </location>
</feature>
<dbReference type="EMBL" id="QOUX01000046">
    <property type="protein sequence ID" value="RXI98136.1"/>
    <property type="molecule type" value="Genomic_DNA"/>
</dbReference>
<dbReference type="SMART" id="SM00863">
    <property type="entry name" value="tRNA_SAD"/>
    <property type="match status" value="1"/>
</dbReference>
<evidence type="ECO:0000256" key="1">
    <source>
        <dbReference type="ARBA" id="ARBA00001947"/>
    </source>
</evidence>
<accession>A0A4Q0VNZ0</accession>
<evidence type="ECO:0000259" key="5">
    <source>
        <dbReference type="PROSITE" id="PS50860"/>
    </source>
</evidence>
<dbReference type="Gene3D" id="3.30.980.10">
    <property type="entry name" value="Threonyl-trna Synthetase, Chain A, domain 2"/>
    <property type="match status" value="1"/>
</dbReference>
<evidence type="ECO:0000256" key="2">
    <source>
        <dbReference type="ARBA" id="ARBA00004496"/>
    </source>
</evidence>
<name>A0A4Q0VNZ0_9BACI</name>
<dbReference type="GO" id="GO:0004813">
    <property type="term" value="F:alanine-tRNA ligase activity"/>
    <property type="evidence" value="ECO:0007669"/>
    <property type="project" value="InterPro"/>
</dbReference>
<keyword evidence="7" id="KW-1185">Reference proteome</keyword>
<gene>
    <name evidence="6" type="ORF">DS745_17475</name>
</gene>
<dbReference type="OrthoDB" id="9812949at2"/>
<evidence type="ECO:0000256" key="3">
    <source>
        <dbReference type="ARBA" id="ARBA00022723"/>
    </source>
</evidence>
<keyword evidence="3" id="KW-0479">Metal-binding</keyword>
<protein>
    <submittedName>
        <fullName evidence="6">Alanyl-tRNA editing protein</fullName>
    </submittedName>
</protein>
<dbReference type="GO" id="GO:0006419">
    <property type="term" value="P:alanyl-tRNA aminoacylation"/>
    <property type="evidence" value="ECO:0007669"/>
    <property type="project" value="InterPro"/>
</dbReference>
<dbReference type="InterPro" id="IPR051335">
    <property type="entry name" value="Alanyl-tRNA_Editing_Enzymes"/>
</dbReference>
<dbReference type="PANTHER" id="PTHR43462">
    <property type="entry name" value="ALANYL-TRNA EDITING PROTEIN"/>
    <property type="match status" value="1"/>
</dbReference>
<dbReference type="InterPro" id="IPR018165">
    <property type="entry name" value="Ala-tRNA-synth_IIc_core"/>
</dbReference>
<dbReference type="Pfam" id="PF07973">
    <property type="entry name" value="tRNA_SAD"/>
    <property type="match status" value="1"/>
</dbReference>
<dbReference type="GO" id="GO:0005524">
    <property type="term" value="F:ATP binding"/>
    <property type="evidence" value="ECO:0007669"/>
    <property type="project" value="InterPro"/>
</dbReference>
<reference evidence="6 7" key="1">
    <citation type="journal article" date="2019" name="Int. J. Syst. Evol. Microbiol.">
        <title>Anaerobacillus alkaliphilus sp. nov., a novel alkaliphilic and moderately halophilic bacterium.</title>
        <authorList>
            <person name="Borsodi A.K."/>
            <person name="Aszalos J.M."/>
            <person name="Bihari P."/>
            <person name="Nagy I."/>
            <person name="Schumann P."/>
            <person name="Sproer C."/>
            <person name="Kovacs A.L."/>
            <person name="Boka K."/>
            <person name="Dobosy P."/>
            <person name="Ovari M."/>
            <person name="Szili-Kovacs T."/>
            <person name="Toth E."/>
        </authorList>
    </citation>
    <scope>NUCLEOTIDE SEQUENCE [LARGE SCALE GENOMIC DNA]</scope>
    <source>
        <strain evidence="6 7">B16-10</strain>
    </source>
</reference>
<evidence type="ECO:0000313" key="7">
    <source>
        <dbReference type="Proteomes" id="UP000290649"/>
    </source>
</evidence>
<dbReference type="InterPro" id="IPR018163">
    <property type="entry name" value="Thr/Ala-tRNA-synth_IIc_edit"/>
</dbReference>
<dbReference type="AlphaFoldDB" id="A0A4Q0VNZ0"/>
<dbReference type="Pfam" id="PF01411">
    <property type="entry name" value="tRNA-synt_2c"/>
    <property type="match status" value="1"/>
</dbReference>
<dbReference type="Gene3D" id="2.40.30.130">
    <property type="match status" value="1"/>
</dbReference>
<sequence length="397" mass="45602">MNKMTKKIFEHDPYLKESWATIRDTKTVNGETWVALDQTIFYPEGGGQPADLGTIDGIPVLDVQINDNVVLHKLANQIEKSRVKLEIDFPRRFDHMQHHTGQHLLSAVWLEFFGIRTLSFHLGKEVCTIDLQVDELNEEQIQQVEAKLSHYIFENRTVENYQLPYEEIDKEKLVKLKDKPKFVRFIEIEGIDTSTCCGTHVRMLGELGLVKILGWEKNKQNVRLSFVCGARAFSFFQEVYEAVREVSKKLNIPPTLVKERFSGFYTGHQLLKRNHQKLYEKEIHNEAATIISEAINNVIEVSWENKPLQEMKDLAKIIIEAGDKVVIFHNKSQKTWILAASSSKLFHVGNCLQVLKERFGGKGGGNAVFGQWIGDVSQETWLAIKEELLHATKVHHD</sequence>
<dbReference type="GO" id="GO:0046872">
    <property type="term" value="F:metal ion binding"/>
    <property type="evidence" value="ECO:0007669"/>
    <property type="project" value="UniProtKB-KW"/>
</dbReference>
<proteinExistence type="predicted"/>
<dbReference type="GO" id="GO:0002196">
    <property type="term" value="F:Ser-tRNA(Ala) deacylase activity"/>
    <property type="evidence" value="ECO:0007669"/>
    <property type="project" value="TreeGrafter"/>
</dbReference>
<dbReference type="PANTHER" id="PTHR43462:SF1">
    <property type="entry name" value="ALANYL-TRNA EDITING PROTEIN AARSD1"/>
    <property type="match status" value="1"/>
</dbReference>
<dbReference type="InterPro" id="IPR018164">
    <property type="entry name" value="Ala-tRNA-synth_IIc_N"/>
</dbReference>
<dbReference type="InterPro" id="IPR012947">
    <property type="entry name" value="tRNA_SAD"/>
</dbReference>
<dbReference type="GO" id="GO:0005737">
    <property type="term" value="C:cytoplasm"/>
    <property type="evidence" value="ECO:0007669"/>
    <property type="project" value="UniProtKB-SubCell"/>
</dbReference>
<dbReference type="Proteomes" id="UP000290649">
    <property type="component" value="Unassembled WGS sequence"/>
</dbReference>
<evidence type="ECO:0000256" key="4">
    <source>
        <dbReference type="ARBA" id="ARBA00022833"/>
    </source>
</evidence>
<evidence type="ECO:0000313" key="6">
    <source>
        <dbReference type="EMBL" id="RXI98136.1"/>
    </source>
</evidence>
<dbReference type="PROSITE" id="PS50860">
    <property type="entry name" value="AA_TRNA_LIGASE_II_ALA"/>
    <property type="match status" value="1"/>
</dbReference>
<dbReference type="SUPFAM" id="SSF50447">
    <property type="entry name" value="Translation proteins"/>
    <property type="match status" value="1"/>
</dbReference>
<dbReference type="SUPFAM" id="SSF55186">
    <property type="entry name" value="ThrRS/AlaRS common domain"/>
    <property type="match status" value="1"/>
</dbReference>
<dbReference type="Gene3D" id="3.10.310.40">
    <property type="match status" value="1"/>
</dbReference>
<keyword evidence="4" id="KW-0862">Zinc</keyword>
<organism evidence="6 7">
    <name type="scientific">Anaerobacillus alkaliphilus</name>
    <dbReference type="NCBI Taxonomy" id="1548597"/>
    <lineage>
        <taxon>Bacteria</taxon>
        <taxon>Bacillati</taxon>
        <taxon>Bacillota</taxon>
        <taxon>Bacilli</taxon>
        <taxon>Bacillales</taxon>
        <taxon>Bacillaceae</taxon>
        <taxon>Anaerobacillus</taxon>
    </lineage>
</organism>
<dbReference type="GO" id="GO:0003676">
    <property type="term" value="F:nucleic acid binding"/>
    <property type="evidence" value="ECO:0007669"/>
    <property type="project" value="InterPro"/>
</dbReference>
<comment type="caution">
    <text evidence="6">The sequence shown here is derived from an EMBL/GenBank/DDBJ whole genome shotgun (WGS) entry which is preliminary data.</text>
</comment>
<dbReference type="InterPro" id="IPR009000">
    <property type="entry name" value="Transl_B-barrel_sf"/>
</dbReference>
<comment type="subcellular location">
    <subcellularLocation>
        <location evidence="2">Cytoplasm</location>
    </subcellularLocation>
</comment>